<evidence type="ECO:0000313" key="4">
    <source>
        <dbReference type="Proteomes" id="UP000245431"/>
    </source>
</evidence>
<dbReference type="PANTHER" id="PTHR38037:SF2">
    <property type="entry name" value="ATP-DEPENDENT ZINC PROTEASE DOMAIN-CONTAINING PROTEIN-RELATED"/>
    <property type="match status" value="1"/>
</dbReference>
<dbReference type="InterPro" id="IPR021109">
    <property type="entry name" value="Peptidase_aspartic_dom_sf"/>
</dbReference>
<keyword evidence="3" id="KW-0614">Plasmid</keyword>
<name>A0A1D3K9X5_PSEVE</name>
<evidence type="ECO:0000313" key="3">
    <source>
        <dbReference type="EMBL" id="SBW85108.1"/>
    </source>
</evidence>
<dbReference type="Gene3D" id="2.40.70.10">
    <property type="entry name" value="Acid Proteases"/>
    <property type="match status" value="1"/>
</dbReference>
<organism evidence="3 4">
    <name type="scientific">Pseudomonas veronii 1YdBTEX2</name>
    <dbReference type="NCBI Taxonomy" id="1295141"/>
    <lineage>
        <taxon>Bacteria</taxon>
        <taxon>Pseudomonadati</taxon>
        <taxon>Pseudomonadota</taxon>
        <taxon>Gammaproteobacteria</taxon>
        <taxon>Pseudomonadales</taxon>
        <taxon>Pseudomonadaceae</taxon>
        <taxon>Pseudomonas</taxon>
    </lineage>
</organism>
<feature type="chain" id="PRO_5008916593" description="Retropepsin-like aspartic endopeptidase domain-containing protein" evidence="1">
    <location>
        <begin position="24"/>
        <end position="168"/>
    </location>
</feature>
<gene>
    <name evidence="3" type="ORF">PVE_P0063</name>
</gene>
<protein>
    <recommendedName>
        <fullName evidence="2">Retropepsin-like aspartic endopeptidase domain-containing protein</fullName>
    </recommendedName>
</protein>
<geneLocation type="plasmid" evidence="4">
    <name>pve_Plasmid</name>
</geneLocation>
<dbReference type="Proteomes" id="UP000245431">
    <property type="component" value="Plasmid PVE_plasmid"/>
</dbReference>
<keyword evidence="1" id="KW-0732">Signal</keyword>
<dbReference type="AlphaFoldDB" id="A0A1D3K9X5"/>
<evidence type="ECO:0000259" key="2">
    <source>
        <dbReference type="Pfam" id="PF05618"/>
    </source>
</evidence>
<dbReference type="Pfam" id="PF05618">
    <property type="entry name" value="Zn_protease"/>
    <property type="match status" value="1"/>
</dbReference>
<sequence length="168" mass="18410">MRPFPLMLSGLLLALSMPQVCSAADKTTVLGWQERALIAPEGKEIQMELDPTTAKSSMAVHDLVAFQKNGEDWVRFGVQSFSGLLGTAADLTLERKVLRSEKSKNSFGSSQRQVIRFSMCIGSQVYNEELTLKVHEKGDSPIKLGRDAIANIGLIDASRSNTIKPQCN</sequence>
<proteinExistence type="predicted"/>
<feature type="domain" description="Retropepsin-like aspartic endopeptidase" evidence="2">
    <location>
        <begin position="29"/>
        <end position="164"/>
    </location>
</feature>
<dbReference type="EMBL" id="LT599585">
    <property type="protein sequence ID" value="SBW85108.1"/>
    <property type="molecule type" value="Genomic_DNA"/>
</dbReference>
<feature type="signal peptide" evidence="1">
    <location>
        <begin position="1"/>
        <end position="23"/>
    </location>
</feature>
<reference evidence="4" key="1">
    <citation type="submission" date="2016-07" db="EMBL/GenBank/DDBJ databases">
        <authorList>
            <person name="Florea S."/>
            <person name="Webb J.S."/>
            <person name="Jaromczyk J."/>
            <person name="Schardl C.L."/>
        </authorList>
    </citation>
    <scope>NUCLEOTIDE SEQUENCE [LARGE SCALE GENOMIC DNA]</scope>
    <source>
        <strain evidence="4">1YdBTEX2</strain>
        <plasmid evidence="4">Plasmid pve_Plasmid</plasmid>
    </source>
</reference>
<dbReference type="SUPFAM" id="SSF50630">
    <property type="entry name" value="Acid proteases"/>
    <property type="match status" value="1"/>
</dbReference>
<evidence type="ECO:0000256" key="1">
    <source>
        <dbReference type="SAM" id="SignalP"/>
    </source>
</evidence>
<dbReference type="PANTHER" id="PTHR38037">
    <property type="entry name" value="ZN_PROTEASE DOMAIN-CONTAINING PROTEIN"/>
    <property type="match status" value="1"/>
</dbReference>
<dbReference type="InterPro" id="IPR008503">
    <property type="entry name" value="Asp_endopeptidase"/>
</dbReference>
<accession>A0A1D3K9X5</accession>